<accession>A0AAN8D740</accession>
<keyword evidence="3" id="KW-1185">Reference proteome</keyword>
<reference evidence="2 3" key="1">
    <citation type="journal article" date="2023" name="Mol. Biol. Evol.">
        <title>Genomics of Secondarily Temperate Adaptation in the Only Non-Antarctic Icefish.</title>
        <authorList>
            <person name="Rivera-Colon A.G."/>
            <person name="Rayamajhi N."/>
            <person name="Minhas B.F."/>
            <person name="Madrigal G."/>
            <person name="Bilyk K.T."/>
            <person name="Yoon V."/>
            <person name="Hune M."/>
            <person name="Gregory S."/>
            <person name="Cheng C.H.C."/>
            <person name="Catchen J.M."/>
        </authorList>
    </citation>
    <scope>NUCLEOTIDE SEQUENCE [LARGE SCALE GENOMIC DNA]</scope>
    <source>
        <strain evidence="2">JC2023a</strain>
    </source>
</reference>
<comment type="caution">
    <text evidence="2">The sequence shown here is derived from an EMBL/GenBank/DDBJ whole genome shotgun (WGS) entry which is preliminary data.</text>
</comment>
<organism evidence="2 3">
    <name type="scientific">Champsocephalus esox</name>
    <name type="common">pike icefish</name>
    <dbReference type="NCBI Taxonomy" id="159716"/>
    <lineage>
        <taxon>Eukaryota</taxon>
        <taxon>Metazoa</taxon>
        <taxon>Chordata</taxon>
        <taxon>Craniata</taxon>
        <taxon>Vertebrata</taxon>
        <taxon>Euteleostomi</taxon>
        <taxon>Actinopterygii</taxon>
        <taxon>Neopterygii</taxon>
        <taxon>Teleostei</taxon>
        <taxon>Neoteleostei</taxon>
        <taxon>Acanthomorphata</taxon>
        <taxon>Eupercaria</taxon>
        <taxon>Perciformes</taxon>
        <taxon>Notothenioidei</taxon>
        <taxon>Channichthyidae</taxon>
        <taxon>Champsocephalus</taxon>
    </lineage>
</organism>
<evidence type="ECO:0000313" key="2">
    <source>
        <dbReference type="EMBL" id="KAK5915213.1"/>
    </source>
</evidence>
<dbReference type="Proteomes" id="UP001335648">
    <property type="component" value="Unassembled WGS sequence"/>
</dbReference>
<dbReference type="AlphaFoldDB" id="A0AAN8D740"/>
<sequence length="128" mass="13955">MHGDRDDEICQKALELLSDLCSKGRSAERLLLGFYLLFPRPRQATLFGFRYIGESAVAGGDCLWLGPFWGLSLCLLEALLDTMEGACALSHHQGGPWAHQPHHEPNTLPARSKASSLLCCGPPSTQPP</sequence>
<dbReference type="EMBL" id="JAULUE010002046">
    <property type="protein sequence ID" value="KAK5915213.1"/>
    <property type="molecule type" value="Genomic_DNA"/>
</dbReference>
<evidence type="ECO:0000256" key="1">
    <source>
        <dbReference type="SAM" id="MobiDB-lite"/>
    </source>
</evidence>
<name>A0AAN8D740_9TELE</name>
<protein>
    <submittedName>
        <fullName evidence="2">Uncharacterized protein</fullName>
    </submittedName>
</protein>
<proteinExistence type="predicted"/>
<gene>
    <name evidence="2" type="ORF">CesoFtcFv8_000825</name>
</gene>
<evidence type="ECO:0000313" key="3">
    <source>
        <dbReference type="Proteomes" id="UP001335648"/>
    </source>
</evidence>
<feature type="region of interest" description="Disordered" evidence="1">
    <location>
        <begin position="95"/>
        <end position="128"/>
    </location>
</feature>